<evidence type="ECO:0000256" key="5">
    <source>
        <dbReference type="ARBA" id="ARBA00023242"/>
    </source>
</evidence>
<evidence type="ECO:0000256" key="2">
    <source>
        <dbReference type="ARBA" id="ARBA00023015"/>
    </source>
</evidence>
<evidence type="ECO:0000256" key="7">
    <source>
        <dbReference type="SAM" id="MobiDB-lite"/>
    </source>
</evidence>
<comment type="subcellular location">
    <subcellularLocation>
        <location evidence="1">Nucleus</location>
    </subcellularLocation>
</comment>
<gene>
    <name evidence="9" type="ORF">CVIRNUC_007125</name>
</gene>
<evidence type="ECO:0000259" key="8">
    <source>
        <dbReference type="PROSITE" id="PS50217"/>
    </source>
</evidence>
<dbReference type="GO" id="GO:0005634">
    <property type="term" value="C:nucleus"/>
    <property type="evidence" value="ECO:0007669"/>
    <property type="project" value="UniProtKB-SubCell"/>
</dbReference>
<feature type="compositionally biased region" description="Low complexity" evidence="7">
    <location>
        <begin position="280"/>
        <end position="296"/>
    </location>
</feature>
<keyword evidence="6" id="KW-0175">Coiled coil</keyword>
<feature type="compositionally biased region" description="Basic and acidic residues" evidence="7">
    <location>
        <begin position="132"/>
        <end position="142"/>
    </location>
</feature>
<evidence type="ECO:0000313" key="10">
    <source>
        <dbReference type="Proteomes" id="UP001314263"/>
    </source>
</evidence>
<dbReference type="Proteomes" id="UP001314263">
    <property type="component" value="Unassembled WGS sequence"/>
</dbReference>
<feature type="region of interest" description="Disordered" evidence="7">
    <location>
        <begin position="77"/>
        <end position="96"/>
    </location>
</feature>
<keyword evidence="4" id="KW-0804">Transcription</keyword>
<keyword evidence="3" id="KW-0238">DNA-binding</keyword>
<name>A0AAV1IA24_9CHLO</name>
<dbReference type="Pfam" id="PF00170">
    <property type="entry name" value="bZIP_1"/>
    <property type="match status" value="1"/>
</dbReference>
<dbReference type="PANTHER" id="PTHR45764">
    <property type="entry name" value="BZIP TRANSCRIPTION FACTOR 44"/>
    <property type="match status" value="1"/>
</dbReference>
<feature type="region of interest" description="Disordered" evidence="7">
    <location>
        <begin position="41"/>
        <end position="70"/>
    </location>
</feature>
<feature type="region of interest" description="Disordered" evidence="7">
    <location>
        <begin position="105"/>
        <end position="165"/>
    </location>
</feature>
<feature type="coiled-coil region" evidence="6">
    <location>
        <begin position="187"/>
        <end position="253"/>
    </location>
</feature>
<feature type="region of interest" description="Disordered" evidence="7">
    <location>
        <begin position="261"/>
        <end position="297"/>
    </location>
</feature>
<feature type="region of interest" description="Disordered" evidence="7">
    <location>
        <begin position="368"/>
        <end position="388"/>
    </location>
</feature>
<dbReference type="SMART" id="SM00338">
    <property type="entry name" value="BRLZ"/>
    <property type="match status" value="1"/>
</dbReference>
<dbReference type="CDD" id="cd14702">
    <property type="entry name" value="bZIP_plant_GBF1"/>
    <property type="match status" value="1"/>
</dbReference>
<dbReference type="GO" id="GO:0003700">
    <property type="term" value="F:DNA-binding transcription factor activity"/>
    <property type="evidence" value="ECO:0007669"/>
    <property type="project" value="InterPro"/>
</dbReference>
<keyword evidence="2" id="KW-0805">Transcription regulation</keyword>
<reference evidence="9 10" key="1">
    <citation type="submission" date="2023-10" db="EMBL/GenBank/DDBJ databases">
        <authorList>
            <person name="Maclean D."/>
            <person name="Macfadyen A."/>
        </authorList>
    </citation>
    <scope>NUCLEOTIDE SEQUENCE [LARGE SCALE GENOMIC DNA]</scope>
</reference>
<dbReference type="PROSITE" id="PS50217">
    <property type="entry name" value="BZIP"/>
    <property type="match status" value="1"/>
</dbReference>
<feature type="domain" description="BZIP" evidence="8">
    <location>
        <begin position="166"/>
        <end position="229"/>
    </location>
</feature>
<dbReference type="InterPro" id="IPR004827">
    <property type="entry name" value="bZIP"/>
</dbReference>
<sequence length="423" mass="46023">MVMEKHAVDMDRYPSVVLIEAFDKGMPDAFEKDLLQEGSCCAPGAPTGVQPEAQEPKLHNTSPRGVLERPLHSLSTMTTEEAHGRSGDFDKGEEPLQSGRIQSYSMELDDHTSDESDNSEDESCLRRSARNHGTDRPHSSPKEKRKVGRPIIYSGDPDAPNLTPQERRRIRRRIANRESARRVRAKRQDLIEEMSIKAQEMQDLNAKLLARAQEVEQKHGLIVEQFAQMNACLKQKSRENERLQSELERLKSTITERVGAVPRKDGLPGASQGGSVFPGAPQLQQQQQQQAAALPAMPSTTVTSGAIGVLQSQMPPRAPAGGFQMSAFGAAAQAPPPMDALEMQLANMQGMPGYGSPLQLQASCKDLDAPSRPAQQNSDTSTSLPVPAHPAGLLSGALSLEGIVGSLSMDRSLSEFLHEVTCL</sequence>
<evidence type="ECO:0000256" key="3">
    <source>
        <dbReference type="ARBA" id="ARBA00023125"/>
    </source>
</evidence>
<dbReference type="PROSITE" id="PS00036">
    <property type="entry name" value="BZIP_BASIC"/>
    <property type="match status" value="1"/>
</dbReference>
<feature type="compositionally biased region" description="Polar residues" evidence="7">
    <location>
        <begin position="373"/>
        <end position="384"/>
    </location>
</feature>
<keyword evidence="5" id="KW-0539">Nucleus</keyword>
<evidence type="ECO:0000313" key="9">
    <source>
        <dbReference type="EMBL" id="CAK0783924.1"/>
    </source>
</evidence>
<dbReference type="AlphaFoldDB" id="A0AAV1IA24"/>
<organism evidence="9 10">
    <name type="scientific">Coccomyxa viridis</name>
    <dbReference type="NCBI Taxonomy" id="1274662"/>
    <lineage>
        <taxon>Eukaryota</taxon>
        <taxon>Viridiplantae</taxon>
        <taxon>Chlorophyta</taxon>
        <taxon>core chlorophytes</taxon>
        <taxon>Trebouxiophyceae</taxon>
        <taxon>Trebouxiophyceae incertae sedis</taxon>
        <taxon>Coccomyxaceae</taxon>
        <taxon>Coccomyxa</taxon>
    </lineage>
</organism>
<evidence type="ECO:0000256" key="4">
    <source>
        <dbReference type="ARBA" id="ARBA00023163"/>
    </source>
</evidence>
<dbReference type="SUPFAM" id="SSF57959">
    <property type="entry name" value="Leucine zipper domain"/>
    <property type="match status" value="1"/>
</dbReference>
<evidence type="ECO:0000256" key="6">
    <source>
        <dbReference type="SAM" id="Coils"/>
    </source>
</evidence>
<comment type="caution">
    <text evidence="9">The sequence shown here is derived from an EMBL/GenBank/DDBJ whole genome shotgun (WGS) entry which is preliminary data.</text>
</comment>
<accession>A0AAV1IA24</accession>
<evidence type="ECO:0000256" key="1">
    <source>
        <dbReference type="ARBA" id="ARBA00004123"/>
    </source>
</evidence>
<keyword evidence="10" id="KW-1185">Reference proteome</keyword>
<dbReference type="PANTHER" id="PTHR45764:SF38">
    <property type="entry name" value="BZIP TRANSCRIPTION FACTOR 44"/>
    <property type="match status" value="1"/>
</dbReference>
<feature type="compositionally biased region" description="Basic and acidic residues" evidence="7">
    <location>
        <begin position="80"/>
        <end position="94"/>
    </location>
</feature>
<proteinExistence type="predicted"/>
<dbReference type="EMBL" id="CAUYUE010000009">
    <property type="protein sequence ID" value="CAK0783924.1"/>
    <property type="molecule type" value="Genomic_DNA"/>
</dbReference>
<dbReference type="GO" id="GO:0046982">
    <property type="term" value="F:protein heterodimerization activity"/>
    <property type="evidence" value="ECO:0007669"/>
    <property type="project" value="UniProtKB-ARBA"/>
</dbReference>
<dbReference type="GO" id="GO:0003677">
    <property type="term" value="F:DNA binding"/>
    <property type="evidence" value="ECO:0007669"/>
    <property type="project" value="UniProtKB-KW"/>
</dbReference>
<dbReference type="InterPro" id="IPR046347">
    <property type="entry name" value="bZIP_sf"/>
</dbReference>
<protein>
    <recommendedName>
        <fullName evidence="8">BZIP domain-containing protein</fullName>
    </recommendedName>
</protein>
<dbReference type="InterPro" id="IPR045314">
    <property type="entry name" value="bZIP_plant_GBF1"/>
</dbReference>